<dbReference type="GO" id="GO:0016747">
    <property type="term" value="F:acyltransferase activity, transferring groups other than amino-acyl groups"/>
    <property type="evidence" value="ECO:0007669"/>
    <property type="project" value="InterPro"/>
</dbReference>
<dbReference type="Gene3D" id="3.40.630.30">
    <property type="match status" value="1"/>
</dbReference>
<sequence length="187" mass="20857">MKVEISDINFTSFADLFSPCNRCIYWEAPEQFGGNEHARRSLSGKEALGIKKAWFKKTQEIFGRCGLILYAEGETVGYAQYAPPALLPNVGGYAQSIAPPSQDAALISCLYIRAEYQRQGLGKMLLQRVTGDIQEKGYRAAETYARDDSPDNCSGPTAFYLSNGFTLLKTKKWEQATFSLLRLDLTE</sequence>
<accession>A0A3P3XS60</accession>
<dbReference type="EMBL" id="FWDO01000005">
    <property type="protein sequence ID" value="SLM19142.1"/>
    <property type="molecule type" value="Genomic_DNA"/>
</dbReference>
<organism evidence="2">
    <name type="scientific">uncultured spirochete</name>
    <dbReference type="NCBI Taxonomy" id="156406"/>
    <lineage>
        <taxon>Bacteria</taxon>
        <taxon>Pseudomonadati</taxon>
        <taxon>Spirochaetota</taxon>
        <taxon>Spirochaetia</taxon>
        <taxon>Spirochaetales</taxon>
        <taxon>environmental samples</taxon>
    </lineage>
</organism>
<reference evidence="2" key="1">
    <citation type="submission" date="2017-02" db="EMBL/GenBank/DDBJ databases">
        <authorList>
            <person name="Regsiter A."/>
            <person name="William W."/>
        </authorList>
    </citation>
    <scope>NUCLEOTIDE SEQUENCE</scope>
    <source>
        <strain evidence="2">BdmA 4</strain>
    </source>
</reference>
<dbReference type="Pfam" id="PF13508">
    <property type="entry name" value="Acetyltransf_7"/>
    <property type="match status" value="1"/>
</dbReference>
<dbReference type="CDD" id="cd04301">
    <property type="entry name" value="NAT_SF"/>
    <property type="match status" value="1"/>
</dbReference>
<evidence type="ECO:0000259" key="1">
    <source>
        <dbReference type="PROSITE" id="PS51186"/>
    </source>
</evidence>
<dbReference type="InterPro" id="IPR016181">
    <property type="entry name" value="Acyl_CoA_acyltransferase"/>
</dbReference>
<dbReference type="PROSITE" id="PS51186">
    <property type="entry name" value="GNAT"/>
    <property type="match status" value="1"/>
</dbReference>
<name>A0A3P3XS60_9SPIR</name>
<dbReference type="SUPFAM" id="SSF55729">
    <property type="entry name" value="Acyl-CoA N-acyltransferases (Nat)"/>
    <property type="match status" value="1"/>
</dbReference>
<dbReference type="AlphaFoldDB" id="A0A3P3XS60"/>
<dbReference type="InterPro" id="IPR000182">
    <property type="entry name" value="GNAT_dom"/>
</dbReference>
<protein>
    <submittedName>
        <fullName evidence="2">GCN5-related N-acetyltransferase</fullName>
    </submittedName>
</protein>
<proteinExistence type="predicted"/>
<feature type="domain" description="N-acetyltransferase" evidence="1">
    <location>
        <begin position="3"/>
        <end position="184"/>
    </location>
</feature>
<gene>
    <name evidence="2" type="ORF">SPIRO4BDMA_50657</name>
</gene>
<evidence type="ECO:0000313" key="2">
    <source>
        <dbReference type="EMBL" id="SLM19142.1"/>
    </source>
</evidence>
<keyword evidence="2" id="KW-0808">Transferase</keyword>